<sequence length="627" mass="67593">MRVETYKQNAKAMMGMGMNANQHELEEVARCSQMFNGVLLSDEPDRWTWLGDSSALTMEKSEPTFVPEWLKSSGSNTSVIQPDEQGVSKTGRNKSLVNISDNDLGRTSVSERTTSSYFRRASSSNGSPYLRSYSSFDRYSDKERSEYRHRDYSDSLGSNLPSRFEKEGLRRSHSSVATKRADSWPRKLVADSTSVNKTSQSHNNGGVSRSGGGIGGVKIAFERDFPSLGAEEKQTDHEISRVPSPGLSSVIQSLPIGNPAVIGGDGWTSALAEVPVIGGSTGSNTSVVQPIQLTSISATTSMTTGRNMAETLAQGPPKTQTAPQLLVGTQRLEELAVKQSRQLIPVTPSMPKALALNSSDKPKPKVAQVQPQSSHLANSPRPISTKFDSTKTSTVGKLHVLKPSRDRNGVTPVAKDNLSPTAGGKLPNSPFAVPSVVGPVPSRNNNPRASVSDRKPGVATLEKRPSSQAQSRNDFFNLMRKKSMTPITPDNAGSSVSASDRPGEAVTEGGSGVAQQSDIENKCDLACNGDADVATSNNGKNHSNPDAILYSEEEEARLLRLLGWEETAEEEGLTEEEINSFYRDASKYLNMQAASKIFKGTQPKLLIPLYSQIRKNGEISSGSKLES</sequence>
<feature type="compositionally biased region" description="Polar residues" evidence="1">
    <location>
        <begin position="191"/>
        <end position="204"/>
    </location>
</feature>
<proteinExistence type="predicted"/>
<dbReference type="OrthoDB" id="1917528at2759"/>
<reference evidence="2 3" key="1">
    <citation type="submission" date="2019-05" db="EMBL/GenBank/DDBJ databases">
        <title>Mikania micrantha, genome provides insights into the molecular mechanism of rapid growth.</title>
        <authorList>
            <person name="Liu B."/>
        </authorList>
    </citation>
    <scope>NUCLEOTIDE SEQUENCE [LARGE SCALE GENOMIC DNA]</scope>
    <source>
        <strain evidence="2">NLD-2019</strain>
        <tissue evidence="2">Leaf</tissue>
    </source>
</reference>
<feature type="compositionally biased region" description="Basic and acidic residues" evidence="1">
    <location>
        <begin position="451"/>
        <end position="465"/>
    </location>
</feature>
<feature type="compositionally biased region" description="Basic and acidic residues" evidence="1">
    <location>
        <begin position="144"/>
        <end position="153"/>
    </location>
</feature>
<accession>A0A5N6PQJ3</accession>
<evidence type="ECO:0000313" key="3">
    <source>
        <dbReference type="Proteomes" id="UP000326396"/>
    </source>
</evidence>
<feature type="compositionally biased region" description="Polar residues" evidence="1">
    <location>
        <begin position="386"/>
        <end position="395"/>
    </location>
</feature>
<feature type="compositionally biased region" description="Polar residues" evidence="1">
    <location>
        <begin position="485"/>
        <end position="498"/>
    </location>
</feature>
<feature type="compositionally biased region" description="Basic and acidic residues" evidence="1">
    <location>
        <begin position="179"/>
        <end position="189"/>
    </location>
</feature>
<feature type="region of interest" description="Disordered" evidence="1">
    <location>
        <begin position="70"/>
        <end position="111"/>
    </location>
</feature>
<dbReference type="EMBL" id="SZYD01000003">
    <property type="protein sequence ID" value="KAD6795437.1"/>
    <property type="molecule type" value="Genomic_DNA"/>
</dbReference>
<gene>
    <name evidence="2" type="ORF">E3N88_06333</name>
</gene>
<name>A0A5N6PQJ3_9ASTR</name>
<dbReference type="Proteomes" id="UP000326396">
    <property type="component" value="Linkage Group LG11"/>
</dbReference>
<dbReference type="AlphaFoldDB" id="A0A5N6PQJ3"/>
<evidence type="ECO:0000313" key="2">
    <source>
        <dbReference type="EMBL" id="KAD6795437.1"/>
    </source>
</evidence>
<comment type="caution">
    <text evidence="2">The sequence shown here is derived from an EMBL/GenBank/DDBJ whole genome shotgun (WGS) entry which is preliminary data.</text>
</comment>
<evidence type="ECO:0000256" key="1">
    <source>
        <dbReference type="SAM" id="MobiDB-lite"/>
    </source>
</evidence>
<protein>
    <submittedName>
        <fullName evidence="2">Uncharacterized protein</fullName>
    </submittedName>
</protein>
<feature type="region of interest" description="Disordered" evidence="1">
    <location>
        <begin position="144"/>
        <end position="211"/>
    </location>
</feature>
<organism evidence="2 3">
    <name type="scientific">Mikania micrantha</name>
    <name type="common">bitter vine</name>
    <dbReference type="NCBI Taxonomy" id="192012"/>
    <lineage>
        <taxon>Eukaryota</taxon>
        <taxon>Viridiplantae</taxon>
        <taxon>Streptophyta</taxon>
        <taxon>Embryophyta</taxon>
        <taxon>Tracheophyta</taxon>
        <taxon>Spermatophyta</taxon>
        <taxon>Magnoliopsida</taxon>
        <taxon>eudicotyledons</taxon>
        <taxon>Gunneridae</taxon>
        <taxon>Pentapetalae</taxon>
        <taxon>asterids</taxon>
        <taxon>campanulids</taxon>
        <taxon>Asterales</taxon>
        <taxon>Asteraceae</taxon>
        <taxon>Asteroideae</taxon>
        <taxon>Heliantheae alliance</taxon>
        <taxon>Eupatorieae</taxon>
        <taxon>Mikania</taxon>
    </lineage>
</organism>
<keyword evidence="3" id="KW-1185">Reference proteome</keyword>
<dbReference type="PANTHER" id="PTHR34112:SF12">
    <property type="match status" value="1"/>
</dbReference>
<dbReference type="PANTHER" id="PTHR34112">
    <property type="entry name" value="C-JUN-AMINO-TERMINAL KINASE-INTERACTING PROTEIN"/>
    <property type="match status" value="1"/>
</dbReference>
<feature type="compositionally biased region" description="Polar residues" evidence="1">
    <location>
        <begin position="87"/>
        <end position="111"/>
    </location>
</feature>
<feature type="region of interest" description="Disordered" evidence="1">
    <location>
        <begin position="352"/>
        <end position="516"/>
    </location>
</feature>